<dbReference type="Pfam" id="PF02540">
    <property type="entry name" value="NAD_synthase"/>
    <property type="match status" value="1"/>
</dbReference>
<comment type="function">
    <text evidence="7">Catalyzes the ATP-dependent amidation of deamido-NAD to form NAD. Uses L-glutamine as a nitrogen source.</text>
</comment>
<evidence type="ECO:0000256" key="2">
    <source>
        <dbReference type="ARBA" id="ARBA00007145"/>
    </source>
</evidence>
<dbReference type="PIRSF" id="PIRSF006630">
    <property type="entry name" value="NADS_GAT"/>
    <property type="match status" value="1"/>
</dbReference>
<dbReference type="FunFam" id="3.40.50.620:FF:000106">
    <property type="entry name" value="Glutamine-dependent NAD(+) synthetase"/>
    <property type="match status" value="1"/>
</dbReference>
<dbReference type="GO" id="GO:0009435">
    <property type="term" value="P:NAD+ biosynthetic process"/>
    <property type="evidence" value="ECO:0007669"/>
    <property type="project" value="UniProtKB-UniRule"/>
</dbReference>
<keyword evidence="6 7" id="KW-0520">NAD</keyword>
<dbReference type="GO" id="GO:0003952">
    <property type="term" value="F:NAD+ synthase (glutamine-hydrolyzing) activity"/>
    <property type="evidence" value="ECO:0007669"/>
    <property type="project" value="UniProtKB-UniRule"/>
</dbReference>
<sequence>MKIGLAQINTIVGDFEGNKARIIESYDKLVEAGAELVLFPELVLTGYPPRDLLFKSCFVSDNIRYLKEIAETVGSVPALIGYVEVNKSEKGRRFFNAAAWCERGKVRHVAKKCLLPTYDVFDEDRYFESDSEPTIISWKGWRLGVTICEDIWTGPIIETSRHYDCDPVGFFEKADIDMILNLSASPWHYGKDPTRQAIVRTAALRSGKPVVYVNAVGGNDELVFDGHSMVMSEQGELLCGLAPFEEELKVYDLKAENKEVHGEFQRDSLADIHDALVLGLRDYAHKSGFKKGLIGLSGGIDSALTAALAAKALGPENVIGISLPSAISSDHSKDDAKQLAENLGIQYQTLPIEKVVDGAMATLEPLFTGMAADVTEENVQARARGLLLMAVSNKFGALLLTTGNKSEIAVGYCTLYGDMAGGLAVISDLPKTRVYALSHWINRDEELIPWNTIKKEPSAELRPDQKDQDSLPPYHILDAILKRYIEQGESSAEIIEAGFIPEVVHDVIRKVDLNEYKRKQAAPGLKITPLAFGVGRRIPIVQKYVS</sequence>
<feature type="binding site" evidence="7">
    <location>
        <position position="185"/>
    </location>
    <ligand>
        <name>L-glutamine</name>
        <dbReference type="ChEBI" id="CHEBI:58359"/>
    </ligand>
</feature>
<gene>
    <name evidence="7" type="primary">nadE</name>
    <name evidence="12" type="ORF">G0Q06_00250</name>
</gene>
<feature type="binding site" evidence="7">
    <location>
        <position position="378"/>
    </location>
    <ligand>
        <name>deamido-NAD(+)</name>
        <dbReference type="ChEBI" id="CHEBI:58437"/>
        <note>ligand shared between two neighboring subunits</note>
    </ligand>
</feature>
<comment type="catalytic activity">
    <reaction evidence="7 8">
        <text>deamido-NAD(+) + L-glutamine + ATP + H2O = L-glutamate + AMP + diphosphate + NAD(+) + H(+)</text>
        <dbReference type="Rhea" id="RHEA:24384"/>
        <dbReference type="ChEBI" id="CHEBI:15377"/>
        <dbReference type="ChEBI" id="CHEBI:15378"/>
        <dbReference type="ChEBI" id="CHEBI:29985"/>
        <dbReference type="ChEBI" id="CHEBI:30616"/>
        <dbReference type="ChEBI" id="CHEBI:33019"/>
        <dbReference type="ChEBI" id="CHEBI:57540"/>
        <dbReference type="ChEBI" id="CHEBI:58359"/>
        <dbReference type="ChEBI" id="CHEBI:58437"/>
        <dbReference type="ChEBI" id="CHEBI:456215"/>
        <dbReference type="EC" id="6.3.5.1"/>
    </reaction>
</comment>
<keyword evidence="4 7" id="KW-0547">Nucleotide-binding</keyword>
<feature type="active site" description="Proton acceptor; for glutaminase activity" evidence="7">
    <location>
        <position position="41"/>
    </location>
</feature>
<feature type="binding site" evidence="7">
    <location>
        <begin position="295"/>
        <end position="302"/>
    </location>
    <ligand>
        <name>ATP</name>
        <dbReference type="ChEBI" id="CHEBI:30616"/>
    </ligand>
</feature>
<evidence type="ECO:0000259" key="11">
    <source>
        <dbReference type="PROSITE" id="PS50263"/>
    </source>
</evidence>
<dbReference type="HAMAP" id="MF_02090">
    <property type="entry name" value="NadE_glutamine_dep"/>
    <property type="match status" value="1"/>
</dbReference>
<evidence type="ECO:0000313" key="12">
    <source>
        <dbReference type="EMBL" id="NDV60876.1"/>
    </source>
</evidence>
<dbReference type="InterPro" id="IPR003010">
    <property type="entry name" value="C-N_Hydrolase"/>
</dbReference>
<dbReference type="InterPro" id="IPR014729">
    <property type="entry name" value="Rossmann-like_a/b/a_fold"/>
</dbReference>
<comment type="similarity">
    <text evidence="2 7 8">In the C-terminal section; belongs to the NAD synthetase family.</text>
</comment>
<keyword evidence="13" id="KW-1185">Reference proteome</keyword>
<comment type="similarity">
    <text evidence="10">Belongs to the NAD synthetase family.</text>
</comment>
<feature type="active site" description="Nucleophile; for glutaminase activity" evidence="7">
    <location>
        <position position="148"/>
    </location>
</feature>
<dbReference type="UniPathway" id="UPA00253">
    <property type="reaction ID" value="UER00334"/>
</dbReference>
<dbReference type="EMBL" id="JAAGNX010000001">
    <property type="protein sequence ID" value="NDV60876.1"/>
    <property type="molecule type" value="Genomic_DNA"/>
</dbReference>
<feature type="active site" description="For glutaminase activity" evidence="7">
    <location>
        <position position="112"/>
    </location>
</feature>
<feature type="domain" description="CN hydrolase" evidence="11">
    <location>
        <begin position="1"/>
        <end position="255"/>
    </location>
</feature>
<dbReference type="InterPro" id="IPR000132">
    <property type="entry name" value="Nitrilase/CN_hydratase_CS"/>
</dbReference>
<evidence type="ECO:0000256" key="4">
    <source>
        <dbReference type="ARBA" id="ARBA00022741"/>
    </source>
</evidence>
<keyword evidence="5 7" id="KW-0067">ATP-binding</keyword>
<evidence type="ECO:0000256" key="3">
    <source>
        <dbReference type="ARBA" id="ARBA00022598"/>
    </source>
</evidence>
<evidence type="ECO:0000256" key="6">
    <source>
        <dbReference type="ARBA" id="ARBA00023027"/>
    </source>
</evidence>
<feature type="active site" description="Proton acceptor" evidence="9">
    <location>
        <position position="41"/>
    </location>
</feature>
<dbReference type="GO" id="GO:0008795">
    <property type="term" value="F:NAD+ synthase activity"/>
    <property type="evidence" value="ECO:0007669"/>
    <property type="project" value="UniProtKB-UniRule"/>
</dbReference>
<protein>
    <recommendedName>
        <fullName evidence="7 8">Glutamine-dependent NAD(+) synthetase</fullName>
        <ecNumber evidence="7 8">6.3.5.1</ecNumber>
    </recommendedName>
    <alternativeName>
        <fullName evidence="7 8">NAD(+) synthase [glutamine-hydrolyzing]</fullName>
    </alternativeName>
</protein>
<name>A0A6B2LXW6_9BACT</name>
<evidence type="ECO:0000256" key="7">
    <source>
        <dbReference type="HAMAP-Rule" id="MF_02090"/>
    </source>
</evidence>
<dbReference type="CDD" id="cd00553">
    <property type="entry name" value="NAD_synthase"/>
    <property type="match status" value="1"/>
</dbReference>
<organism evidence="12 13">
    <name type="scientific">Oceanipulchritudo coccoides</name>
    <dbReference type="NCBI Taxonomy" id="2706888"/>
    <lineage>
        <taxon>Bacteria</taxon>
        <taxon>Pseudomonadati</taxon>
        <taxon>Verrucomicrobiota</taxon>
        <taxon>Opitutia</taxon>
        <taxon>Puniceicoccales</taxon>
        <taxon>Oceanipulchritudinaceae</taxon>
        <taxon>Oceanipulchritudo</taxon>
    </lineage>
</organism>
<dbReference type="GO" id="GO:0005524">
    <property type="term" value="F:ATP binding"/>
    <property type="evidence" value="ECO:0007669"/>
    <property type="project" value="UniProtKB-UniRule"/>
</dbReference>
<dbReference type="Gene3D" id="3.40.50.620">
    <property type="entry name" value="HUPs"/>
    <property type="match status" value="1"/>
</dbReference>
<comment type="pathway">
    <text evidence="1 7 8">Cofactor biosynthesis; NAD(+) biosynthesis; NAD(+) from deamido-NAD(+) (L-Gln route): step 1/1.</text>
</comment>
<evidence type="ECO:0000256" key="10">
    <source>
        <dbReference type="RuleBase" id="RU003811"/>
    </source>
</evidence>
<dbReference type="NCBIfam" id="TIGR00552">
    <property type="entry name" value="nadE"/>
    <property type="match status" value="1"/>
</dbReference>
<evidence type="ECO:0000256" key="1">
    <source>
        <dbReference type="ARBA" id="ARBA00005188"/>
    </source>
</evidence>
<dbReference type="EC" id="6.3.5.1" evidence="7 8"/>
<dbReference type="AlphaFoldDB" id="A0A6B2LXW6"/>
<feature type="binding site" evidence="7">
    <location>
        <position position="517"/>
    </location>
    <ligand>
        <name>deamido-NAD(+)</name>
        <dbReference type="ChEBI" id="CHEBI:58437"/>
        <note>ligand shared between two neighboring subunits</note>
    </ligand>
</feature>
<dbReference type="GO" id="GO:0004359">
    <property type="term" value="F:glutaminase activity"/>
    <property type="evidence" value="ECO:0007669"/>
    <property type="project" value="InterPro"/>
</dbReference>
<dbReference type="CDD" id="cd07570">
    <property type="entry name" value="GAT_Gln-NAD-synth"/>
    <property type="match status" value="1"/>
</dbReference>
<dbReference type="RefSeq" id="WP_163961292.1">
    <property type="nucleotide sequence ID" value="NZ_JAAGNX010000001.1"/>
</dbReference>
<dbReference type="PROSITE" id="PS00920">
    <property type="entry name" value="NITRIL_CHT_1"/>
    <property type="match status" value="1"/>
</dbReference>
<keyword evidence="3 7" id="KW-0436">Ligase</keyword>
<dbReference type="InterPro" id="IPR014445">
    <property type="entry name" value="Gln-dep_NAD_synthase"/>
</dbReference>
<proteinExistence type="inferred from homology"/>
<dbReference type="Proteomes" id="UP000478417">
    <property type="component" value="Unassembled WGS sequence"/>
</dbReference>
<evidence type="ECO:0000313" key="13">
    <source>
        <dbReference type="Proteomes" id="UP000478417"/>
    </source>
</evidence>
<dbReference type="PROSITE" id="PS50263">
    <property type="entry name" value="CN_HYDROLASE"/>
    <property type="match status" value="1"/>
</dbReference>
<feature type="binding site" evidence="7">
    <location>
        <position position="407"/>
    </location>
    <ligand>
        <name>deamido-NAD(+)</name>
        <dbReference type="ChEBI" id="CHEBI:58437"/>
        <note>ligand shared between two neighboring subunits</note>
    </ligand>
</feature>
<evidence type="ECO:0000256" key="5">
    <source>
        <dbReference type="ARBA" id="ARBA00022840"/>
    </source>
</evidence>
<dbReference type="SUPFAM" id="SSF56317">
    <property type="entry name" value="Carbon-nitrogen hydrolase"/>
    <property type="match status" value="1"/>
</dbReference>
<comment type="caution">
    <text evidence="12">The sequence shown here is derived from an EMBL/GenBank/DDBJ whole genome shotgun (WGS) entry which is preliminary data.</text>
</comment>
<dbReference type="Gene3D" id="3.60.110.10">
    <property type="entry name" value="Carbon-nitrogen hydrolase"/>
    <property type="match status" value="1"/>
</dbReference>
<evidence type="ECO:0000256" key="8">
    <source>
        <dbReference type="PIRNR" id="PIRNR006630"/>
    </source>
</evidence>
<feature type="binding site" evidence="7">
    <location>
        <position position="191"/>
    </location>
    <ligand>
        <name>L-glutamine</name>
        <dbReference type="ChEBI" id="CHEBI:58359"/>
    </ligand>
</feature>
<dbReference type="Pfam" id="PF00795">
    <property type="entry name" value="CN_hydrolase"/>
    <property type="match status" value="1"/>
</dbReference>
<dbReference type="GO" id="GO:0000257">
    <property type="term" value="F:nitrilase activity"/>
    <property type="evidence" value="ECO:0007669"/>
    <property type="project" value="UniProtKB-ARBA"/>
</dbReference>
<dbReference type="PANTHER" id="PTHR23090:SF9">
    <property type="entry name" value="GLUTAMINE-DEPENDENT NAD(+) SYNTHETASE"/>
    <property type="match status" value="1"/>
</dbReference>
<accession>A0A6B2LXW6</accession>
<dbReference type="NCBIfam" id="NF010588">
    <property type="entry name" value="PRK13981.1"/>
    <property type="match status" value="1"/>
</dbReference>
<dbReference type="InterPro" id="IPR022310">
    <property type="entry name" value="NAD/GMP_synthase"/>
</dbReference>
<comment type="caution">
    <text evidence="7">Lacks conserved residue(s) required for the propagation of feature annotation.</text>
</comment>
<feature type="binding site" evidence="7">
    <location>
        <position position="118"/>
    </location>
    <ligand>
        <name>L-glutamine</name>
        <dbReference type="ChEBI" id="CHEBI:58359"/>
    </ligand>
</feature>
<dbReference type="SUPFAM" id="SSF52402">
    <property type="entry name" value="Adenine nucleotide alpha hydrolases-like"/>
    <property type="match status" value="1"/>
</dbReference>
<feature type="binding site" evidence="7">
    <location>
        <position position="402"/>
    </location>
    <ligand>
        <name>ATP</name>
        <dbReference type="ChEBI" id="CHEBI:30616"/>
    </ligand>
</feature>
<reference evidence="12 13" key="1">
    <citation type="submission" date="2020-02" db="EMBL/GenBank/DDBJ databases">
        <title>Albibacoteraceae fam. nov., the first described family within the subdivision 4 Verrucomicrobia.</title>
        <authorList>
            <person name="Xi F."/>
        </authorList>
    </citation>
    <scope>NUCLEOTIDE SEQUENCE [LARGE SCALE GENOMIC DNA]</scope>
    <source>
        <strain evidence="12 13">CK1056</strain>
    </source>
</reference>
<dbReference type="InterPro" id="IPR036526">
    <property type="entry name" value="C-N_Hydrolase_sf"/>
</dbReference>
<dbReference type="GO" id="GO:0005737">
    <property type="term" value="C:cytoplasm"/>
    <property type="evidence" value="ECO:0007669"/>
    <property type="project" value="InterPro"/>
</dbReference>
<evidence type="ECO:0000256" key="9">
    <source>
        <dbReference type="PROSITE-ProRule" id="PRU10139"/>
    </source>
</evidence>
<dbReference type="InterPro" id="IPR003694">
    <property type="entry name" value="NAD_synthase"/>
</dbReference>
<dbReference type="PANTHER" id="PTHR23090">
    <property type="entry name" value="NH 3 /GLUTAMINE-DEPENDENT NAD + SYNTHETASE"/>
    <property type="match status" value="1"/>
</dbReference>